<feature type="domain" description="Solute-binding protein family 5" evidence="4">
    <location>
        <begin position="83"/>
        <end position="406"/>
    </location>
</feature>
<dbReference type="GO" id="GO:0042597">
    <property type="term" value="C:periplasmic space"/>
    <property type="evidence" value="ECO:0007669"/>
    <property type="project" value="UniProtKB-ARBA"/>
</dbReference>
<evidence type="ECO:0000256" key="3">
    <source>
        <dbReference type="ARBA" id="ARBA00022729"/>
    </source>
</evidence>
<dbReference type="PANTHER" id="PTHR30290:SF9">
    <property type="entry name" value="OLIGOPEPTIDE-BINDING PROTEIN APPA"/>
    <property type="match status" value="1"/>
</dbReference>
<dbReference type="InterPro" id="IPR030678">
    <property type="entry name" value="Peptide/Ni-bd"/>
</dbReference>
<protein>
    <recommendedName>
        <fullName evidence="4">Solute-binding protein family 5 domain-containing protein</fullName>
    </recommendedName>
</protein>
<dbReference type="EMBL" id="MFHI01000025">
    <property type="protein sequence ID" value="OGF78596.1"/>
    <property type="molecule type" value="Genomic_DNA"/>
</dbReference>
<dbReference type="InterPro" id="IPR039424">
    <property type="entry name" value="SBP_5"/>
</dbReference>
<dbReference type="SUPFAM" id="SSF53850">
    <property type="entry name" value="Periplasmic binding protein-like II"/>
    <property type="match status" value="1"/>
</dbReference>
<evidence type="ECO:0000313" key="5">
    <source>
        <dbReference type="EMBL" id="OGF78596.1"/>
    </source>
</evidence>
<organism evidence="5 6">
    <name type="scientific">Candidatus Giovannonibacteria bacterium RIFCSPHIGHO2_02_43_13</name>
    <dbReference type="NCBI Taxonomy" id="1798330"/>
    <lineage>
        <taxon>Bacteria</taxon>
        <taxon>Candidatus Giovannoniibacteriota</taxon>
    </lineage>
</organism>
<dbReference type="PIRSF" id="PIRSF002741">
    <property type="entry name" value="MppA"/>
    <property type="match status" value="1"/>
</dbReference>
<name>A0A1F5WSI4_9BACT</name>
<gene>
    <name evidence="5" type="ORF">A2W54_00095</name>
</gene>
<evidence type="ECO:0000313" key="6">
    <source>
        <dbReference type="Proteomes" id="UP000178425"/>
    </source>
</evidence>
<comment type="similarity">
    <text evidence="1">Belongs to the bacterial solute-binding protein 5 family.</text>
</comment>
<keyword evidence="2" id="KW-0813">Transport</keyword>
<dbReference type="Gene3D" id="3.10.105.10">
    <property type="entry name" value="Dipeptide-binding Protein, Domain 3"/>
    <property type="match status" value="1"/>
</dbReference>
<dbReference type="InterPro" id="IPR000914">
    <property type="entry name" value="SBP_5_dom"/>
</dbReference>
<reference evidence="5 6" key="1">
    <citation type="journal article" date="2016" name="Nat. Commun.">
        <title>Thousands of microbial genomes shed light on interconnected biogeochemical processes in an aquifer system.</title>
        <authorList>
            <person name="Anantharaman K."/>
            <person name="Brown C.T."/>
            <person name="Hug L.A."/>
            <person name="Sharon I."/>
            <person name="Castelle C.J."/>
            <person name="Probst A.J."/>
            <person name="Thomas B.C."/>
            <person name="Singh A."/>
            <person name="Wilkins M.J."/>
            <person name="Karaoz U."/>
            <person name="Brodie E.L."/>
            <person name="Williams K.H."/>
            <person name="Hubbard S.S."/>
            <person name="Banfield J.F."/>
        </authorList>
    </citation>
    <scope>NUCLEOTIDE SEQUENCE [LARGE SCALE GENOMIC DNA]</scope>
</reference>
<dbReference type="GO" id="GO:0015833">
    <property type="term" value="P:peptide transport"/>
    <property type="evidence" value="ECO:0007669"/>
    <property type="project" value="TreeGrafter"/>
</dbReference>
<keyword evidence="3" id="KW-0732">Signal</keyword>
<accession>A0A1F5WSI4</accession>
<evidence type="ECO:0000256" key="1">
    <source>
        <dbReference type="ARBA" id="ARBA00005695"/>
    </source>
</evidence>
<evidence type="ECO:0000259" key="4">
    <source>
        <dbReference type="Pfam" id="PF00496"/>
    </source>
</evidence>
<dbReference type="AlphaFoldDB" id="A0A1F5WSI4"/>
<dbReference type="Proteomes" id="UP000178425">
    <property type="component" value="Unassembled WGS sequence"/>
</dbReference>
<dbReference type="PANTHER" id="PTHR30290">
    <property type="entry name" value="PERIPLASMIC BINDING COMPONENT OF ABC TRANSPORTER"/>
    <property type="match status" value="1"/>
</dbReference>
<comment type="caution">
    <text evidence="5">The sequence shown here is derived from an EMBL/GenBank/DDBJ whole genome shotgun (WGS) entry which is preliminary data.</text>
</comment>
<dbReference type="GO" id="GO:0043190">
    <property type="term" value="C:ATP-binding cassette (ABC) transporter complex"/>
    <property type="evidence" value="ECO:0007669"/>
    <property type="project" value="InterPro"/>
</dbReference>
<dbReference type="Gene3D" id="3.90.76.10">
    <property type="entry name" value="Dipeptide-binding Protein, Domain 1"/>
    <property type="match status" value="1"/>
</dbReference>
<dbReference type="Pfam" id="PF00496">
    <property type="entry name" value="SBP_bac_5"/>
    <property type="match status" value="1"/>
</dbReference>
<sequence length="540" mass="59875">MRGEIFVFVVLFIIALVSLLGIVSEVNKQYSIETPAYGGALREGILGAPRLINPVLAQTDADRDLVSLIYTGLLRYDTEGVAAPALAEKYEISNDGLEYTVTLKNKIYWQDGEGITADDVVFTVRLAKNPQLSSPRRANWEGVDVEKIDERTVKFILKKPYAPFVENLTLGIMPKHLWEPIPISQYPLVALNTAPVGAGPYETKSVSRNSVGSITSIKLGSNKYFALGVPHIKTLELNFYQTEEAIMAALKNKNIDSAGGLSPKLVESLKKPAAGLDVSVKSIGLQRIIAIFLNQSLKKEFASIDVRRAIDAAIDKNLLVQNILVGFGKTISGPLPESVFIGADIPQKINTFNPDLAQSIAAKQKNPITFTLTTAQTPELVDAAQMLKEMWGKAGIEVTIKTFNLQDLEPLVIGPRRYEAFLYGEEVVGQTPDPFAFWHSSQRAYPGYNIALYANSKVDQMLDSVRSTLDPDLRAKNYADIQKEITKDLPAVFLFTPSYIYVLPVNLKGVETKNINTGSERFSTVHEWYLEKHYVWKIFN</sequence>
<proteinExistence type="inferred from homology"/>
<dbReference type="GO" id="GO:1904680">
    <property type="term" value="F:peptide transmembrane transporter activity"/>
    <property type="evidence" value="ECO:0007669"/>
    <property type="project" value="TreeGrafter"/>
</dbReference>
<evidence type="ECO:0000256" key="2">
    <source>
        <dbReference type="ARBA" id="ARBA00022448"/>
    </source>
</evidence>
<dbReference type="Gene3D" id="3.40.190.10">
    <property type="entry name" value="Periplasmic binding protein-like II"/>
    <property type="match status" value="1"/>
</dbReference>